<dbReference type="OrthoDB" id="415460at2759"/>
<evidence type="ECO:0000256" key="7">
    <source>
        <dbReference type="ARBA" id="ARBA00022958"/>
    </source>
</evidence>
<feature type="transmembrane region" description="Helical" evidence="13">
    <location>
        <begin position="463"/>
        <end position="485"/>
    </location>
</feature>
<evidence type="ECO:0000256" key="11">
    <source>
        <dbReference type="ARBA" id="ARBA00023303"/>
    </source>
</evidence>
<dbReference type="GO" id="GO:0005251">
    <property type="term" value="F:delayed rectifier potassium channel activity"/>
    <property type="evidence" value="ECO:0007669"/>
    <property type="project" value="TreeGrafter"/>
</dbReference>
<dbReference type="KEGG" id="aten:116300848"/>
<sequence>MNVSAGLAPFNTVFSDDIHGRRGSWASTASVNETSFGTYGGLDHVDQAIKRRQSLSVHAYRARAGSICQVLPTRVERKKSESEPSDVSTRTKIRINVRGKKYETFKSTLEQFPDTLLGSYGGRCRFYDSLNEELCFNRDPNSFDAILFFYQSGGSILARPSSVDEDLFADEVKFFGLLEETEELAESLSSVQEENFTGNFVNLRRKMWNIFEKNPASCRYGKAFARITMFIILLSVVAFCLETVPALQKLPIENDSNGSESPSNDEQSNNSLNKTNNRTKETIQVSSSFDDDKKPDQRYRKFWFYADTVFVVFFTAEYIARVFSSPDRLRFIRSFLSMVDFCAIAPYYISHIAEAGKFYNIKSFNVIRGIRLFRVVRLLKLSRHSSGLKILGRALYQSRAKMVSLICCIVMAIVFYSGLMYYIEGYEEVSNFESIPHTFWWAIVTMSTVGYGDIVPKSFAGKLVGTCCALTGIILLFILPIPSFVTDFSKLYERWLRKRKSPNKQKGRIKIEVSTWE</sequence>
<dbReference type="GO" id="GO:0001508">
    <property type="term" value="P:action potential"/>
    <property type="evidence" value="ECO:0007669"/>
    <property type="project" value="TreeGrafter"/>
</dbReference>
<keyword evidence="3" id="KW-0633">Potassium transport</keyword>
<evidence type="ECO:0000256" key="2">
    <source>
        <dbReference type="ARBA" id="ARBA00022448"/>
    </source>
</evidence>
<evidence type="ECO:0000256" key="13">
    <source>
        <dbReference type="SAM" id="Phobius"/>
    </source>
</evidence>
<feature type="domain" description="Potassium channel tetramerisation-type BTB" evidence="15">
    <location>
        <begin position="93"/>
        <end position="180"/>
    </location>
</feature>
<dbReference type="AlphaFoldDB" id="A0A6P8IG00"/>
<evidence type="ECO:0000313" key="18">
    <source>
        <dbReference type="RefSeq" id="XP_031565667.1"/>
    </source>
</evidence>
<dbReference type="SUPFAM" id="SSF81324">
    <property type="entry name" value="Voltage-gated potassium channels"/>
    <property type="match status" value="1"/>
</dbReference>
<keyword evidence="10 13" id="KW-0472">Membrane</keyword>
<feature type="transmembrane region" description="Helical" evidence="13">
    <location>
        <begin position="403"/>
        <end position="423"/>
    </location>
</feature>
<keyword evidence="5" id="KW-0631">Potassium channel</keyword>
<dbReference type="GO" id="GO:0051260">
    <property type="term" value="P:protein homooligomerization"/>
    <property type="evidence" value="ECO:0007669"/>
    <property type="project" value="InterPro"/>
</dbReference>
<evidence type="ECO:0000256" key="4">
    <source>
        <dbReference type="ARBA" id="ARBA00022692"/>
    </source>
</evidence>
<evidence type="ECO:0000256" key="1">
    <source>
        <dbReference type="ARBA" id="ARBA00004141"/>
    </source>
</evidence>
<reference evidence="17 18" key="1">
    <citation type="submission" date="2025-04" db="UniProtKB">
        <authorList>
            <consortium name="RefSeq"/>
        </authorList>
    </citation>
    <scope>IDENTIFICATION</scope>
    <source>
        <tissue evidence="17 18">Tentacle</tissue>
    </source>
</reference>
<dbReference type="GO" id="GO:0008076">
    <property type="term" value="C:voltage-gated potassium channel complex"/>
    <property type="evidence" value="ECO:0007669"/>
    <property type="project" value="InterPro"/>
</dbReference>
<organism evidence="16 18">
    <name type="scientific">Actinia tenebrosa</name>
    <name type="common">Australian red waratah sea anemone</name>
    <dbReference type="NCBI Taxonomy" id="6105"/>
    <lineage>
        <taxon>Eukaryota</taxon>
        <taxon>Metazoa</taxon>
        <taxon>Cnidaria</taxon>
        <taxon>Anthozoa</taxon>
        <taxon>Hexacorallia</taxon>
        <taxon>Actiniaria</taxon>
        <taxon>Actiniidae</taxon>
        <taxon>Actinia</taxon>
    </lineage>
</organism>
<keyword evidence="6" id="KW-0851">Voltage-gated channel</keyword>
<evidence type="ECO:0000259" key="15">
    <source>
        <dbReference type="Pfam" id="PF02214"/>
    </source>
</evidence>
<dbReference type="PANTHER" id="PTHR11537">
    <property type="entry name" value="VOLTAGE-GATED POTASSIUM CHANNEL"/>
    <property type="match status" value="1"/>
</dbReference>
<dbReference type="Gene3D" id="1.10.287.70">
    <property type="match status" value="1"/>
</dbReference>
<dbReference type="InterPro" id="IPR005821">
    <property type="entry name" value="Ion_trans_dom"/>
</dbReference>
<evidence type="ECO:0000256" key="5">
    <source>
        <dbReference type="ARBA" id="ARBA00022826"/>
    </source>
</evidence>
<dbReference type="SUPFAM" id="SSF54695">
    <property type="entry name" value="POZ domain"/>
    <property type="match status" value="1"/>
</dbReference>
<dbReference type="Proteomes" id="UP000515163">
    <property type="component" value="Unplaced"/>
</dbReference>
<keyword evidence="16" id="KW-1185">Reference proteome</keyword>
<evidence type="ECO:0000259" key="14">
    <source>
        <dbReference type="Pfam" id="PF00520"/>
    </source>
</evidence>
<evidence type="ECO:0000256" key="12">
    <source>
        <dbReference type="SAM" id="MobiDB-lite"/>
    </source>
</evidence>
<dbReference type="InterPro" id="IPR027359">
    <property type="entry name" value="Volt_channel_dom_sf"/>
</dbReference>
<dbReference type="GeneID" id="116300848"/>
<evidence type="ECO:0000313" key="16">
    <source>
        <dbReference type="Proteomes" id="UP000515163"/>
    </source>
</evidence>
<feature type="domain" description="Ion transport" evidence="14">
    <location>
        <begin position="222"/>
        <end position="495"/>
    </location>
</feature>
<dbReference type="InterPro" id="IPR003131">
    <property type="entry name" value="T1-type_BTB"/>
</dbReference>
<feature type="transmembrane region" description="Helical" evidence="13">
    <location>
        <begin position="438"/>
        <end position="456"/>
    </location>
</feature>
<keyword evidence="2" id="KW-0813">Transport</keyword>
<feature type="region of interest" description="Disordered" evidence="12">
    <location>
        <begin position="252"/>
        <end position="277"/>
    </location>
</feature>
<feature type="compositionally biased region" description="Polar residues" evidence="12">
    <location>
        <begin position="254"/>
        <end position="277"/>
    </location>
</feature>
<dbReference type="FunFam" id="1.10.287.70:FF:000028">
    <property type="entry name" value="potassium voltage-gated channel subfamily D member 3"/>
    <property type="match status" value="1"/>
</dbReference>
<dbReference type="InterPro" id="IPR028325">
    <property type="entry name" value="VG_K_chnl"/>
</dbReference>
<dbReference type="PRINTS" id="PR00169">
    <property type="entry name" value="KCHANNEL"/>
</dbReference>
<dbReference type="RefSeq" id="XP_031565667.1">
    <property type="nucleotide sequence ID" value="XM_031709807.1"/>
</dbReference>
<evidence type="ECO:0000313" key="17">
    <source>
        <dbReference type="RefSeq" id="XP_031565666.1"/>
    </source>
</evidence>
<name>A0A6P8IG00_ACTTE</name>
<dbReference type="RefSeq" id="XP_031565666.1">
    <property type="nucleotide sequence ID" value="XM_031709806.1"/>
</dbReference>
<keyword evidence="11" id="KW-0407">Ion channel</keyword>
<keyword evidence="9" id="KW-0406">Ion transport</keyword>
<dbReference type="Pfam" id="PF02214">
    <property type="entry name" value="BTB_2"/>
    <property type="match status" value="1"/>
</dbReference>
<keyword evidence="4 13" id="KW-0812">Transmembrane</keyword>
<keyword evidence="8 13" id="KW-1133">Transmembrane helix</keyword>
<dbReference type="PANTHER" id="PTHR11537:SF113">
    <property type="entry name" value="POTASSIUM VOLTAGE-GATED CHANNEL PROTEIN SHAKER"/>
    <property type="match status" value="1"/>
</dbReference>
<evidence type="ECO:0000256" key="8">
    <source>
        <dbReference type="ARBA" id="ARBA00022989"/>
    </source>
</evidence>
<protein>
    <submittedName>
        <fullName evidence="17 18">Potassium voltage-gated channel subfamily A member 2-like</fullName>
    </submittedName>
</protein>
<proteinExistence type="predicted"/>
<evidence type="ECO:0000256" key="10">
    <source>
        <dbReference type="ARBA" id="ARBA00023136"/>
    </source>
</evidence>
<dbReference type="Gene3D" id="3.30.710.10">
    <property type="entry name" value="Potassium Channel Kv1.1, Chain A"/>
    <property type="match status" value="1"/>
</dbReference>
<dbReference type="Gene3D" id="1.20.120.350">
    <property type="entry name" value="Voltage-gated potassium channels. Chain C"/>
    <property type="match status" value="1"/>
</dbReference>
<evidence type="ECO:0000256" key="6">
    <source>
        <dbReference type="ARBA" id="ARBA00022882"/>
    </source>
</evidence>
<evidence type="ECO:0000256" key="3">
    <source>
        <dbReference type="ARBA" id="ARBA00022538"/>
    </source>
</evidence>
<evidence type="ECO:0000256" key="9">
    <source>
        <dbReference type="ARBA" id="ARBA00023065"/>
    </source>
</evidence>
<comment type="subcellular location">
    <subcellularLocation>
        <location evidence="1">Membrane</location>
        <topology evidence="1">Multi-pass membrane protein</topology>
    </subcellularLocation>
</comment>
<feature type="transmembrane region" description="Helical" evidence="13">
    <location>
        <begin position="302"/>
        <end position="319"/>
    </location>
</feature>
<gene>
    <name evidence="17 18" type="primary">LOC116300848</name>
</gene>
<keyword evidence="7" id="KW-0630">Potassium</keyword>
<accession>A0A6P8IG00</accession>
<feature type="transmembrane region" description="Helical" evidence="13">
    <location>
        <begin position="223"/>
        <end position="241"/>
    </location>
</feature>
<dbReference type="InterPro" id="IPR011333">
    <property type="entry name" value="SKP1/BTB/POZ_sf"/>
</dbReference>
<dbReference type="Pfam" id="PF00520">
    <property type="entry name" value="Ion_trans"/>
    <property type="match status" value="1"/>
</dbReference>